<feature type="transmembrane region" description="Helical" evidence="1">
    <location>
        <begin position="36"/>
        <end position="53"/>
    </location>
</feature>
<reference evidence="2 3" key="1">
    <citation type="journal article" date="2019" name="Int. J. Syst. Evol. Microbiol.">
        <title>The Global Catalogue of Microorganisms (GCM) 10K type strain sequencing project: providing services to taxonomists for standard genome sequencing and annotation.</title>
        <authorList>
            <consortium name="The Broad Institute Genomics Platform"/>
            <consortium name="The Broad Institute Genome Sequencing Center for Infectious Disease"/>
            <person name="Wu L."/>
            <person name="Ma J."/>
        </authorList>
    </citation>
    <scope>NUCLEOTIDE SEQUENCE [LARGE SCALE GENOMIC DNA]</scope>
    <source>
        <strain evidence="2 3">JCM 15933</strain>
    </source>
</reference>
<proteinExistence type="predicted"/>
<accession>A0ABN2AC69</accession>
<keyword evidence="1" id="KW-0472">Membrane</keyword>
<feature type="transmembrane region" description="Helical" evidence="1">
    <location>
        <begin position="12"/>
        <end position="30"/>
    </location>
</feature>
<keyword evidence="1" id="KW-1133">Transmembrane helix</keyword>
<evidence type="ECO:0000256" key="1">
    <source>
        <dbReference type="SAM" id="Phobius"/>
    </source>
</evidence>
<protein>
    <submittedName>
        <fullName evidence="2">Uncharacterized protein</fullName>
    </submittedName>
</protein>
<keyword evidence="1" id="KW-0812">Transmembrane</keyword>
<evidence type="ECO:0000313" key="2">
    <source>
        <dbReference type="EMBL" id="GAA1516130.1"/>
    </source>
</evidence>
<dbReference type="EMBL" id="BAAAQD010000006">
    <property type="protein sequence ID" value="GAA1516130.1"/>
    <property type="molecule type" value="Genomic_DNA"/>
</dbReference>
<dbReference type="RefSeq" id="WP_344502851.1">
    <property type="nucleotide sequence ID" value="NZ_BAAAQD010000006.1"/>
</dbReference>
<gene>
    <name evidence="2" type="ORF">GCM10009827_033560</name>
</gene>
<sequence length="59" mass="6189">MATIGRPAPWQVWTVCGALVIVAYYLLPAGGIERGLLYPALSASCTLAILAGIRRTTTA</sequence>
<name>A0ABN2AC69_9ACTN</name>
<organism evidence="2 3">
    <name type="scientific">Dactylosporangium maewongense</name>
    <dbReference type="NCBI Taxonomy" id="634393"/>
    <lineage>
        <taxon>Bacteria</taxon>
        <taxon>Bacillati</taxon>
        <taxon>Actinomycetota</taxon>
        <taxon>Actinomycetes</taxon>
        <taxon>Micromonosporales</taxon>
        <taxon>Micromonosporaceae</taxon>
        <taxon>Dactylosporangium</taxon>
    </lineage>
</organism>
<evidence type="ECO:0000313" key="3">
    <source>
        <dbReference type="Proteomes" id="UP001501470"/>
    </source>
</evidence>
<dbReference type="Proteomes" id="UP001501470">
    <property type="component" value="Unassembled WGS sequence"/>
</dbReference>
<keyword evidence="3" id="KW-1185">Reference proteome</keyword>
<comment type="caution">
    <text evidence="2">The sequence shown here is derived from an EMBL/GenBank/DDBJ whole genome shotgun (WGS) entry which is preliminary data.</text>
</comment>